<sequence length="256" mass="28986">MQRELDSVICPYDRSHIIDRSRLQRHLVKCSKNFPPNYKETCPFNATHLMSESELKIHIKNCPDRKYIDHDQFRFVLKNHGSINSLPPSIAESSIDHYDESWNDCLSDAFTATSIVSGNSRNSDIVSPMPKLRKPKGRSEVCMVEYTEESNAEDIDSVVSSAYAQGRGKFIQQRQKAEYLSRVGRRLKPITDDLEMGASAITDVEDTESVVSFVNGVGRGQIYGFTGRKYVTKYDSDTDDSRSTISTIGRGKPFRL</sequence>
<dbReference type="AlphaFoldDB" id="A0A8J2HS86"/>
<dbReference type="InterPro" id="IPR036236">
    <property type="entry name" value="Znf_C2H2_sf"/>
</dbReference>
<dbReference type="InterPro" id="IPR051591">
    <property type="entry name" value="UPF0224_FAM112_RNA_Proc"/>
</dbReference>
<name>A0A8J2HS86_COTCN</name>
<dbReference type="GO" id="GO:0008270">
    <property type="term" value="F:zinc ion binding"/>
    <property type="evidence" value="ECO:0007669"/>
    <property type="project" value="UniProtKB-KW"/>
</dbReference>
<dbReference type="PROSITE" id="PS51800">
    <property type="entry name" value="ZF_CHHC_U11_48K"/>
    <property type="match status" value="2"/>
</dbReference>
<protein>
    <submittedName>
        <fullName evidence="5">Similar to GTSF1: Gametocyte-specific factor 1 (Macaca fascicularis)</fullName>
    </submittedName>
</protein>
<keyword evidence="3" id="KW-0862">Zinc</keyword>
<dbReference type="PANTHER" id="PTHR21402">
    <property type="entry name" value="GAMETOCYTE SPECIFIC FACTOR 1-RELATED"/>
    <property type="match status" value="1"/>
</dbReference>
<gene>
    <name evidence="5" type="ORF">HICCMSTLAB_LOCUS13517</name>
</gene>
<feature type="domain" description="CHHC U11-48K-type" evidence="4">
    <location>
        <begin position="39"/>
        <end position="66"/>
    </location>
</feature>
<evidence type="ECO:0000259" key="4">
    <source>
        <dbReference type="PROSITE" id="PS51800"/>
    </source>
</evidence>
<keyword evidence="1" id="KW-0479">Metal-binding</keyword>
<proteinExistence type="predicted"/>
<feature type="domain" description="CHHC U11-48K-type" evidence="4">
    <location>
        <begin position="7"/>
        <end position="34"/>
    </location>
</feature>
<dbReference type="SUPFAM" id="SSF57667">
    <property type="entry name" value="beta-beta-alpha zinc fingers"/>
    <property type="match status" value="1"/>
</dbReference>
<dbReference type="Proteomes" id="UP000786811">
    <property type="component" value="Unassembled WGS sequence"/>
</dbReference>
<dbReference type="InterPro" id="IPR022776">
    <property type="entry name" value="TRM13/UPF0224_CHHC_Znf_dom"/>
</dbReference>
<keyword evidence="6" id="KW-1185">Reference proteome</keyword>
<organism evidence="5 6">
    <name type="scientific">Cotesia congregata</name>
    <name type="common">Parasitoid wasp</name>
    <name type="synonym">Apanteles congregatus</name>
    <dbReference type="NCBI Taxonomy" id="51543"/>
    <lineage>
        <taxon>Eukaryota</taxon>
        <taxon>Metazoa</taxon>
        <taxon>Ecdysozoa</taxon>
        <taxon>Arthropoda</taxon>
        <taxon>Hexapoda</taxon>
        <taxon>Insecta</taxon>
        <taxon>Pterygota</taxon>
        <taxon>Neoptera</taxon>
        <taxon>Endopterygota</taxon>
        <taxon>Hymenoptera</taxon>
        <taxon>Apocrita</taxon>
        <taxon>Ichneumonoidea</taxon>
        <taxon>Braconidae</taxon>
        <taxon>Microgastrinae</taxon>
        <taxon>Cotesia</taxon>
    </lineage>
</organism>
<dbReference type="PANTHER" id="PTHR21402:SF5">
    <property type="entry name" value="GAMETOCYTE SPECIFIC FACTOR 1"/>
    <property type="match status" value="1"/>
</dbReference>
<dbReference type="Pfam" id="PF05253">
    <property type="entry name" value="zf-U11-48K"/>
    <property type="match status" value="2"/>
</dbReference>
<evidence type="ECO:0000256" key="3">
    <source>
        <dbReference type="ARBA" id="ARBA00022833"/>
    </source>
</evidence>
<evidence type="ECO:0000256" key="1">
    <source>
        <dbReference type="ARBA" id="ARBA00022723"/>
    </source>
</evidence>
<evidence type="ECO:0000313" key="6">
    <source>
        <dbReference type="Proteomes" id="UP000786811"/>
    </source>
</evidence>
<dbReference type="OrthoDB" id="10069248at2759"/>
<reference evidence="5" key="1">
    <citation type="submission" date="2021-04" db="EMBL/GenBank/DDBJ databases">
        <authorList>
            <person name="Chebbi M.A.C M."/>
        </authorList>
    </citation>
    <scope>NUCLEOTIDE SEQUENCE</scope>
</reference>
<comment type="caution">
    <text evidence="5">The sequence shown here is derived from an EMBL/GenBank/DDBJ whole genome shotgun (WGS) entry which is preliminary data.</text>
</comment>
<evidence type="ECO:0000313" key="5">
    <source>
        <dbReference type="EMBL" id="CAG5108881.1"/>
    </source>
</evidence>
<keyword evidence="2" id="KW-0863">Zinc-finger</keyword>
<accession>A0A8J2HS86</accession>
<evidence type="ECO:0000256" key="2">
    <source>
        <dbReference type="ARBA" id="ARBA00022771"/>
    </source>
</evidence>
<dbReference type="EMBL" id="CAJNRD030001124">
    <property type="protein sequence ID" value="CAG5108881.1"/>
    <property type="molecule type" value="Genomic_DNA"/>
</dbReference>